<dbReference type="InterPro" id="IPR027273">
    <property type="entry name" value="Neocarzinostatin-like"/>
</dbReference>
<dbReference type="AlphaFoldDB" id="A0A6L9S279"/>
<feature type="region of interest" description="Disordered" evidence="1">
    <location>
        <begin position="197"/>
        <end position="263"/>
    </location>
</feature>
<gene>
    <name evidence="3" type="ORF">G1H10_02930</name>
</gene>
<dbReference type="InterPro" id="IPR006311">
    <property type="entry name" value="TAT_signal"/>
</dbReference>
<dbReference type="Gene3D" id="2.60.40.230">
    <property type="entry name" value="Neocarzinostatin-like"/>
    <property type="match status" value="1"/>
</dbReference>
<feature type="chain" id="PRO_5039224661" description="LPXTG cell wall anchor domain-containing protein" evidence="2">
    <location>
        <begin position="49"/>
        <end position="310"/>
    </location>
</feature>
<protein>
    <recommendedName>
        <fullName evidence="5">LPXTG cell wall anchor domain-containing protein</fullName>
    </recommendedName>
</protein>
<dbReference type="Proteomes" id="UP000475214">
    <property type="component" value="Unassembled WGS sequence"/>
</dbReference>
<evidence type="ECO:0000256" key="2">
    <source>
        <dbReference type="SAM" id="SignalP"/>
    </source>
</evidence>
<dbReference type="SUPFAM" id="SSF49319">
    <property type="entry name" value="Actinoxanthin-like"/>
    <property type="match status" value="1"/>
</dbReference>
<keyword evidence="4" id="KW-1185">Reference proteome</keyword>
<comment type="caution">
    <text evidence="3">The sequence shown here is derived from an EMBL/GenBank/DDBJ whole genome shotgun (WGS) entry which is preliminary data.</text>
</comment>
<organism evidence="3 4">
    <name type="scientific">Phytoactinopolyspora halotolerans</name>
    <dbReference type="NCBI Taxonomy" id="1981512"/>
    <lineage>
        <taxon>Bacteria</taxon>
        <taxon>Bacillati</taxon>
        <taxon>Actinomycetota</taxon>
        <taxon>Actinomycetes</taxon>
        <taxon>Jiangellales</taxon>
        <taxon>Jiangellaceae</taxon>
        <taxon>Phytoactinopolyspora</taxon>
    </lineage>
</organism>
<name>A0A6L9S279_9ACTN</name>
<evidence type="ECO:0000256" key="1">
    <source>
        <dbReference type="SAM" id="MobiDB-lite"/>
    </source>
</evidence>
<evidence type="ECO:0000313" key="4">
    <source>
        <dbReference type="Proteomes" id="UP000475214"/>
    </source>
</evidence>
<proteinExistence type="predicted"/>
<feature type="compositionally biased region" description="Low complexity" evidence="1">
    <location>
        <begin position="231"/>
        <end position="260"/>
    </location>
</feature>
<dbReference type="EMBL" id="JAAGOA010000002">
    <property type="protein sequence ID" value="NED99116.1"/>
    <property type="molecule type" value="Genomic_DNA"/>
</dbReference>
<reference evidence="3 4" key="1">
    <citation type="submission" date="2020-02" db="EMBL/GenBank/DDBJ databases">
        <authorList>
            <person name="Li X.-J."/>
            <person name="Han X.-M."/>
        </authorList>
    </citation>
    <scope>NUCLEOTIDE SEQUENCE [LARGE SCALE GENOMIC DNA]</scope>
    <source>
        <strain evidence="3 4">CCTCC AB 2017055</strain>
    </source>
</reference>
<feature type="compositionally biased region" description="Acidic residues" evidence="1">
    <location>
        <begin position="202"/>
        <end position="216"/>
    </location>
</feature>
<dbReference type="PROSITE" id="PS51318">
    <property type="entry name" value="TAT"/>
    <property type="match status" value="1"/>
</dbReference>
<sequence length="310" mass="30414">MPTPTMRTPRALALRRHMHRRPSRRTVLTSTAAISLAAAGALSLPAVATATTTATGPDGQTVTVSKSDGLDPDGETITVNGSGFDLNKGVYVVLCVDNGAGQQPTPCLGGADMEGGGGTSAWISSNPPSYGEGLAQPFEEVNGTGSFSVELHVAARDEFTDCLDPSAAPDGCVVGTRADHTRTADRSADVLVPVTFAGSGASDDESGGTDTGDDGSDAQGAQGAGGGAGDNAGSDDGPASANGTGTTGDDGATGDNATTEKAADAADDLAATGKPVTTGVALATVLLAAGTGAFVAGRHRTAPSAPTREN</sequence>
<keyword evidence="2" id="KW-0732">Signal</keyword>
<feature type="signal peptide" evidence="2">
    <location>
        <begin position="1"/>
        <end position="48"/>
    </location>
</feature>
<accession>A0A6L9S279</accession>
<evidence type="ECO:0008006" key="5">
    <source>
        <dbReference type="Google" id="ProtNLM"/>
    </source>
</evidence>
<dbReference type="RefSeq" id="WP_163732456.1">
    <property type="nucleotide sequence ID" value="NZ_JAAGOA010000002.1"/>
</dbReference>
<evidence type="ECO:0000313" key="3">
    <source>
        <dbReference type="EMBL" id="NED99116.1"/>
    </source>
</evidence>